<dbReference type="InterPro" id="IPR032675">
    <property type="entry name" value="LRR_dom_sf"/>
</dbReference>
<evidence type="ECO:0000313" key="2">
    <source>
        <dbReference type="Proteomes" id="UP001372338"/>
    </source>
</evidence>
<reference evidence="1 2" key="1">
    <citation type="submission" date="2024-01" db="EMBL/GenBank/DDBJ databases">
        <title>The genomes of 5 underutilized Papilionoideae crops provide insights into root nodulation and disease resistanc.</title>
        <authorList>
            <person name="Yuan L."/>
        </authorList>
    </citation>
    <scope>NUCLEOTIDE SEQUENCE [LARGE SCALE GENOMIC DNA]</scope>
    <source>
        <strain evidence="1">ZHUSHIDOU_FW_LH</strain>
        <tissue evidence="1">Leaf</tissue>
    </source>
</reference>
<dbReference type="GO" id="GO:0006952">
    <property type="term" value="P:defense response"/>
    <property type="evidence" value="ECO:0007669"/>
    <property type="project" value="InterPro"/>
</dbReference>
<protein>
    <submittedName>
        <fullName evidence="1">Uncharacterized protein</fullName>
    </submittedName>
</protein>
<proteinExistence type="predicted"/>
<dbReference type="SUPFAM" id="SSF52058">
    <property type="entry name" value="L domain-like"/>
    <property type="match status" value="1"/>
</dbReference>
<dbReference type="Gene3D" id="3.80.10.10">
    <property type="entry name" value="Ribonuclease Inhibitor"/>
    <property type="match status" value="1"/>
</dbReference>
<keyword evidence="2" id="KW-1185">Reference proteome</keyword>
<comment type="caution">
    <text evidence="1">The sequence shown here is derived from an EMBL/GenBank/DDBJ whole genome shotgun (WGS) entry which is preliminary data.</text>
</comment>
<organism evidence="1 2">
    <name type="scientific">Crotalaria pallida</name>
    <name type="common">Smooth rattlebox</name>
    <name type="synonym">Crotalaria striata</name>
    <dbReference type="NCBI Taxonomy" id="3830"/>
    <lineage>
        <taxon>Eukaryota</taxon>
        <taxon>Viridiplantae</taxon>
        <taxon>Streptophyta</taxon>
        <taxon>Embryophyta</taxon>
        <taxon>Tracheophyta</taxon>
        <taxon>Spermatophyta</taxon>
        <taxon>Magnoliopsida</taxon>
        <taxon>eudicotyledons</taxon>
        <taxon>Gunneridae</taxon>
        <taxon>Pentapetalae</taxon>
        <taxon>rosids</taxon>
        <taxon>fabids</taxon>
        <taxon>Fabales</taxon>
        <taxon>Fabaceae</taxon>
        <taxon>Papilionoideae</taxon>
        <taxon>50 kb inversion clade</taxon>
        <taxon>genistoids sensu lato</taxon>
        <taxon>core genistoids</taxon>
        <taxon>Crotalarieae</taxon>
        <taxon>Crotalaria</taxon>
    </lineage>
</organism>
<dbReference type="Proteomes" id="UP001372338">
    <property type="component" value="Unassembled WGS sequence"/>
</dbReference>
<accession>A0AAN9F2U3</accession>
<dbReference type="AlphaFoldDB" id="A0AAN9F2U3"/>
<evidence type="ECO:0000313" key="1">
    <source>
        <dbReference type="EMBL" id="KAK7268802.1"/>
    </source>
</evidence>
<dbReference type="InterPro" id="IPR044974">
    <property type="entry name" value="Disease_R_plants"/>
</dbReference>
<dbReference type="PANTHER" id="PTHR11017:SF562">
    <property type="entry name" value="ADP-RIBOSYL CYCLASE_CYCLIC ADP-RIBOSE HYDROLASE"/>
    <property type="match status" value="1"/>
</dbReference>
<gene>
    <name evidence="1" type="ORF">RIF29_21511</name>
</gene>
<name>A0AAN9F2U3_CROPI</name>
<dbReference type="PANTHER" id="PTHR11017">
    <property type="entry name" value="LEUCINE-RICH REPEAT-CONTAINING PROTEIN"/>
    <property type="match status" value="1"/>
</dbReference>
<sequence>MHDLLQEMGLNIVRQGIEDPGKRSRLRDIEEISDVFKNKKKGSDAVEGITLDLSRVAGILSLSADTFNMMINLRFLKLFTPSDKRAGKVDYPRDLNKISDKLRYLEWHGYSLKYLPSTFSAKMLVEIRMPHSHVIELWRGVQDVVNLEGIDLSECKQLKKLPDLK</sequence>
<dbReference type="EMBL" id="JAYWIO010000004">
    <property type="protein sequence ID" value="KAK7268802.1"/>
    <property type="molecule type" value="Genomic_DNA"/>
</dbReference>